<gene>
    <name evidence="6" type="primary">afr2G</name>
</gene>
<evidence type="ECO:0000313" key="6">
    <source>
        <dbReference type="EMBL" id="AAB49640.1"/>
    </source>
</evidence>
<dbReference type="RefSeq" id="WP_000727817.1">
    <property type="nucleotide sequence ID" value="NZ_CP182204.1"/>
</dbReference>
<dbReference type="EMBL" id="U77302">
    <property type="protein sequence ID" value="AAB49640.1"/>
    <property type="molecule type" value="Genomic_DNA"/>
</dbReference>
<dbReference type="Pfam" id="PF02432">
    <property type="entry name" value="Fimbrial_K88"/>
    <property type="match status" value="1"/>
</dbReference>
<dbReference type="AlphaFoldDB" id="P77073"/>
<accession>P77073</accession>
<evidence type="ECO:0000256" key="4">
    <source>
        <dbReference type="ARBA" id="ARBA00049989"/>
    </source>
</evidence>
<keyword evidence="2 5" id="KW-0732">Signal</keyword>
<feature type="chain" id="PRO_5004161340" evidence="5">
    <location>
        <begin position="23"/>
        <end position="279"/>
    </location>
</feature>
<reference evidence="6" key="1">
    <citation type="journal article" date="1997" name="Infect. Immun.">
        <title>Adhesive factor/rabbit 2, a new fimbrial adhesin and a virulence factor from Escherichia coli O103, a serogroup enteropathogenic for rabbits.</title>
        <authorList>
            <person name="Fiederling F."/>
            <person name="Boury M."/>
            <person name="Petit C."/>
            <person name="Milon A."/>
        </authorList>
    </citation>
    <scope>NUCLEOTIDE SEQUENCE</scope>
    <source>
        <strain evidence="6">O103:K-:H2 strain B10</strain>
    </source>
</reference>
<dbReference type="InterPro" id="IPR003467">
    <property type="entry name" value="Fimbrial_K88_FaeH"/>
</dbReference>
<dbReference type="GO" id="GO:0007155">
    <property type="term" value="P:cell adhesion"/>
    <property type="evidence" value="ECO:0007669"/>
    <property type="project" value="InterPro"/>
</dbReference>
<evidence type="ECO:0000256" key="3">
    <source>
        <dbReference type="ARBA" id="ARBA00023263"/>
    </source>
</evidence>
<evidence type="ECO:0000256" key="5">
    <source>
        <dbReference type="SAM" id="SignalP"/>
    </source>
</evidence>
<evidence type="ECO:0000256" key="2">
    <source>
        <dbReference type="ARBA" id="ARBA00022729"/>
    </source>
</evidence>
<evidence type="ECO:0000256" key="1">
    <source>
        <dbReference type="ARBA" id="ARBA00004561"/>
    </source>
</evidence>
<feature type="signal peptide" evidence="5">
    <location>
        <begin position="1"/>
        <end position="22"/>
    </location>
</feature>
<comment type="similarity">
    <text evidence="4">Belongs to the fimbrial K88 protein family.</text>
</comment>
<organism evidence="6">
    <name type="scientific">Escherichia coli</name>
    <dbReference type="NCBI Taxonomy" id="562"/>
    <lineage>
        <taxon>Bacteria</taxon>
        <taxon>Pseudomonadati</taxon>
        <taxon>Pseudomonadota</taxon>
        <taxon>Gammaproteobacteria</taxon>
        <taxon>Enterobacterales</taxon>
        <taxon>Enterobacteriaceae</taxon>
        <taxon>Escherichia</taxon>
    </lineage>
</organism>
<keyword evidence="3" id="KW-0281">Fimbrium</keyword>
<protein>
    <submittedName>
        <fullName evidence="6">AF/R2 fimbrial major subunit Afr2G</fullName>
    </submittedName>
</protein>
<proteinExistence type="inferred from homology"/>
<sequence>MKKKLIAIAVATASVMSGVANAESSWVEASTGGTIDIGGTIEVDSQYDDLWTWKLGDAITVASNAADMNAEKTSLTITMEQRKPLLVGKSEPFKAPSTGVGASPSISFSDADGNEVALQTPATPSQGKASLTLPIKDESKATIGSLTLNVQAIGVMYTQSTNPSYGGPHAMTANDVGNIFHGGLPTSAAGLNGSTAVNIVASDGGWTVTEMMNKWNEFTGQNKSWIQTVYSAGSSGTIDALYNYSLSIAQGQTLEAEFDSPVTTTTKWSAPLTISIAYN</sequence>
<name>P77073_ECOLX</name>
<dbReference type="GO" id="GO:0009289">
    <property type="term" value="C:pilus"/>
    <property type="evidence" value="ECO:0007669"/>
    <property type="project" value="UniProtKB-SubCell"/>
</dbReference>
<comment type="subcellular location">
    <subcellularLocation>
        <location evidence="1">Fimbrium</location>
    </subcellularLocation>
</comment>